<reference evidence="9" key="1">
    <citation type="submission" date="2021-03" db="EMBL/GenBank/DDBJ databases">
        <title>Comparative genomics and phylogenomic investigation of the class Geoglossomycetes provide insights into ecological specialization and systematics.</title>
        <authorList>
            <person name="Melie T."/>
            <person name="Pirro S."/>
            <person name="Miller A.N."/>
            <person name="Quandt A."/>
        </authorList>
    </citation>
    <scope>NUCLEOTIDE SEQUENCE</scope>
    <source>
        <strain evidence="9">CAQ_001_2017</strain>
    </source>
</reference>
<evidence type="ECO:0000259" key="8">
    <source>
        <dbReference type="Pfam" id="PF20684"/>
    </source>
</evidence>
<dbReference type="InterPro" id="IPR052337">
    <property type="entry name" value="SAT4-like"/>
</dbReference>
<proteinExistence type="inferred from homology"/>
<evidence type="ECO:0000313" key="9">
    <source>
        <dbReference type="EMBL" id="KAH0556831.1"/>
    </source>
</evidence>
<keyword evidence="2 7" id="KW-0812">Transmembrane</keyword>
<keyword evidence="3 7" id="KW-1133">Transmembrane helix</keyword>
<protein>
    <recommendedName>
        <fullName evidence="8">Rhodopsin domain-containing protein</fullName>
    </recommendedName>
</protein>
<organism evidence="9 10">
    <name type="scientific">Trichoglossum hirsutum</name>
    <dbReference type="NCBI Taxonomy" id="265104"/>
    <lineage>
        <taxon>Eukaryota</taxon>
        <taxon>Fungi</taxon>
        <taxon>Dikarya</taxon>
        <taxon>Ascomycota</taxon>
        <taxon>Pezizomycotina</taxon>
        <taxon>Geoglossomycetes</taxon>
        <taxon>Geoglossales</taxon>
        <taxon>Geoglossaceae</taxon>
        <taxon>Trichoglossum</taxon>
    </lineage>
</organism>
<evidence type="ECO:0000256" key="2">
    <source>
        <dbReference type="ARBA" id="ARBA00022692"/>
    </source>
</evidence>
<keyword evidence="4 7" id="KW-0472">Membrane</keyword>
<accession>A0A9P8L989</accession>
<feature type="domain" description="Rhodopsin" evidence="8">
    <location>
        <begin position="7"/>
        <end position="246"/>
    </location>
</feature>
<evidence type="ECO:0000256" key="4">
    <source>
        <dbReference type="ARBA" id="ARBA00023136"/>
    </source>
</evidence>
<feature type="transmembrane region" description="Helical" evidence="7">
    <location>
        <begin position="152"/>
        <end position="177"/>
    </location>
</feature>
<dbReference type="AlphaFoldDB" id="A0A9P8L989"/>
<evidence type="ECO:0000313" key="10">
    <source>
        <dbReference type="Proteomes" id="UP000750711"/>
    </source>
</evidence>
<comment type="similarity">
    <text evidence="5">Belongs to the SAT4 family.</text>
</comment>
<name>A0A9P8L989_9PEZI</name>
<dbReference type="GO" id="GO:0016020">
    <property type="term" value="C:membrane"/>
    <property type="evidence" value="ECO:0007669"/>
    <property type="project" value="UniProtKB-SubCell"/>
</dbReference>
<evidence type="ECO:0000256" key="6">
    <source>
        <dbReference type="SAM" id="MobiDB-lite"/>
    </source>
</evidence>
<feature type="transmembrane region" description="Helical" evidence="7">
    <location>
        <begin position="189"/>
        <end position="211"/>
    </location>
</feature>
<feature type="transmembrane region" description="Helical" evidence="7">
    <location>
        <begin position="81"/>
        <end position="98"/>
    </location>
</feature>
<comment type="subcellular location">
    <subcellularLocation>
        <location evidence="1">Membrane</location>
        <topology evidence="1">Multi-pass membrane protein</topology>
    </subcellularLocation>
</comment>
<keyword evidence="10" id="KW-1185">Reference proteome</keyword>
<feature type="region of interest" description="Disordered" evidence="6">
    <location>
        <begin position="281"/>
        <end position="300"/>
    </location>
</feature>
<dbReference type="EMBL" id="JAGHQM010000998">
    <property type="protein sequence ID" value="KAH0556831.1"/>
    <property type="molecule type" value="Genomic_DNA"/>
</dbReference>
<gene>
    <name evidence="9" type="ORF">GP486_005378</name>
</gene>
<dbReference type="Pfam" id="PF20684">
    <property type="entry name" value="Fung_rhodopsin"/>
    <property type="match status" value="1"/>
</dbReference>
<comment type="caution">
    <text evidence="9">The sequence shown here is derived from an EMBL/GenBank/DDBJ whole genome shotgun (WGS) entry which is preliminary data.</text>
</comment>
<evidence type="ECO:0000256" key="1">
    <source>
        <dbReference type="ARBA" id="ARBA00004141"/>
    </source>
</evidence>
<feature type="transmembrane region" description="Helical" evidence="7">
    <location>
        <begin position="110"/>
        <end position="132"/>
    </location>
</feature>
<evidence type="ECO:0000256" key="5">
    <source>
        <dbReference type="ARBA" id="ARBA00038359"/>
    </source>
</evidence>
<dbReference type="PANTHER" id="PTHR33048">
    <property type="entry name" value="PTH11-LIKE INTEGRAL MEMBRANE PROTEIN (AFU_ORTHOLOGUE AFUA_5G11245)"/>
    <property type="match status" value="1"/>
</dbReference>
<dbReference type="InterPro" id="IPR049326">
    <property type="entry name" value="Rhodopsin_dom_fungi"/>
</dbReference>
<dbReference type="Proteomes" id="UP000750711">
    <property type="component" value="Unassembled WGS sequence"/>
</dbReference>
<evidence type="ECO:0000256" key="7">
    <source>
        <dbReference type="SAM" id="Phobius"/>
    </source>
</evidence>
<evidence type="ECO:0000256" key="3">
    <source>
        <dbReference type="ARBA" id="ARBA00022989"/>
    </source>
</evidence>
<sequence>MIIIILRVFARVRWLGVAKLHADDWLMINAGLWYTLLCVSLNQIASGGGSNLMSREEIDALTPVTIAERIRGSKWVFVSEQAMLIAIWSMKCCMLVIYSRLTVGLKQRDVIVYLAYYVAAGFVGCELAMFLSCQPFHGYWSVPAREAQCSTYQHYGIAQLCFNISSDLIMLLVALPLLFSAQLRSKQKVIVCVIFGMGVFIIAAAIITKVYRLVPKLLSLVYIFWYFREATVAVYVTNIPLLWSLLLDVSPALRDWVGRTGSTIAGCSGCGDNSVGLESGYGHAHSSSTRGGGKEYPHPSVNRIVGNGSSSSTGDGYDDDYSCECSQSQERINRRRDSDGVSDTNTTMVETPHQLVISKEVSFYIEEGPSRTSLCSVSEPVNANAMRFDMVSQGGNRYTTRVQGGGGVWA</sequence>
<dbReference type="PANTHER" id="PTHR33048:SF149">
    <property type="entry name" value="UBID FAMILY DECARBOXYLASE"/>
    <property type="match status" value="1"/>
</dbReference>